<dbReference type="RefSeq" id="WP_407326470.1">
    <property type="nucleotide sequence ID" value="NZ_CP136865.1"/>
</dbReference>
<keyword evidence="3" id="KW-1185">Reference proteome</keyword>
<name>A0ABZ0I8W0_9GAMM</name>
<evidence type="ECO:0000256" key="1">
    <source>
        <dbReference type="SAM" id="MobiDB-lite"/>
    </source>
</evidence>
<organism evidence="2 3">
    <name type="scientific">Congregibacter brevis</name>
    <dbReference type="NCBI Taxonomy" id="3081201"/>
    <lineage>
        <taxon>Bacteria</taxon>
        <taxon>Pseudomonadati</taxon>
        <taxon>Pseudomonadota</taxon>
        <taxon>Gammaproteobacteria</taxon>
        <taxon>Cellvibrionales</taxon>
        <taxon>Halieaceae</taxon>
        <taxon>Congregibacter</taxon>
    </lineage>
</organism>
<reference evidence="2 3" key="1">
    <citation type="submission" date="2023-10" db="EMBL/GenBank/DDBJ databases">
        <title>Two novel species belonging to the OM43/NOR5 clade.</title>
        <authorList>
            <person name="Park M."/>
        </authorList>
    </citation>
    <scope>NUCLEOTIDE SEQUENCE [LARGE SCALE GENOMIC DNA]</scope>
    <source>
        <strain evidence="2 3">IMCC45268</strain>
    </source>
</reference>
<dbReference type="Proteomes" id="UP001626549">
    <property type="component" value="Chromosome"/>
</dbReference>
<evidence type="ECO:0000313" key="2">
    <source>
        <dbReference type="EMBL" id="WOJ95771.1"/>
    </source>
</evidence>
<proteinExistence type="predicted"/>
<gene>
    <name evidence="2" type="ORF">R0137_11010</name>
</gene>
<dbReference type="EMBL" id="CP136865">
    <property type="protein sequence ID" value="WOJ95771.1"/>
    <property type="molecule type" value="Genomic_DNA"/>
</dbReference>
<accession>A0ABZ0I8W0</accession>
<protein>
    <submittedName>
        <fullName evidence="2">Uncharacterized protein</fullName>
    </submittedName>
</protein>
<sequence>MGKNNHIGKLFIKDCASPGEGLRAPAFRGWIRIDGVDYRAYARYATDDKTGDLYLKCQFRKRKSRTKESPGMADRATQKTHGGAESNWSHS</sequence>
<feature type="region of interest" description="Disordered" evidence="1">
    <location>
        <begin position="62"/>
        <end position="91"/>
    </location>
</feature>
<evidence type="ECO:0000313" key="3">
    <source>
        <dbReference type="Proteomes" id="UP001626549"/>
    </source>
</evidence>